<dbReference type="PANTHER" id="PTHR21879">
    <property type="entry name" value="FI03362P-RELATED-RELATED"/>
    <property type="match status" value="1"/>
</dbReference>
<dbReference type="Proteomes" id="UP000092445">
    <property type="component" value="Unassembled WGS sequence"/>
</dbReference>
<feature type="transmembrane region" description="Helical" evidence="2">
    <location>
        <begin position="195"/>
        <end position="219"/>
    </location>
</feature>
<keyword evidence="2" id="KW-0812">Transmembrane</keyword>
<evidence type="ECO:0000313" key="3">
    <source>
        <dbReference type="EnsemblMetazoa" id="GPAI023945-PA"/>
    </source>
</evidence>
<protein>
    <submittedName>
        <fullName evidence="3">Uncharacterized protein</fullName>
    </submittedName>
</protein>
<reference evidence="4" key="1">
    <citation type="submission" date="2014-03" db="EMBL/GenBank/DDBJ databases">
        <authorList>
            <person name="Aksoy S."/>
            <person name="Warren W."/>
            <person name="Wilson R.K."/>
        </authorList>
    </citation>
    <scope>NUCLEOTIDE SEQUENCE [LARGE SCALE GENOMIC DNA]</scope>
    <source>
        <strain evidence="4">IAEA</strain>
    </source>
</reference>
<dbReference type="InterPro" id="IPR012464">
    <property type="entry name" value="DUF1676"/>
</dbReference>
<feature type="compositionally biased region" description="Basic residues" evidence="1">
    <location>
        <begin position="1"/>
        <end position="12"/>
    </location>
</feature>
<keyword evidence="4" id="KW-1185">Reference proteome</keyword>
<dbReference type="VEuPathDB" id="VectorBase:GPAI023945"/>
<evidence type="ECO:0000256" key="1">
    <source>
        <dbReference type="SAM" id="MobiDB-lite"/>
    </source>
</evidence>
<keyword evidence="2" id="KW-0472">Membrane</keyword>
<evidence type="ECO:0000256" key="2">
    <source>
        <dbReference type="SAM" id="Phobius"/>
    </source>
</evidence>
<proteinExistence type="predicted"/>
<sequence length="317" mass="35761">MNENKAKRKRKHSTEETNFSWESKSRHSRSSSSITKQQSVIRIVKLIVVSIMLITTKQRKLIFNRNDLIFGTQPNSAAQLISHTILESIAETRLHGGVKDPLLPNHYEYSLQCKIEINLRNVSDSELVTRTPLTEKHRDIVLVDHTSKELQRGRHKSHKSHRYKKLHKFVIPVLMGVLAAKLILIPVLLKLLTAISTSALVLSKIALVTTGFLALKWLFGGSVKDSTRFDLIYLPQSGAAPFRIPGGSFTLANDQAWDASEVVDLQPYKNTEHKYIPMIVKDGTKYSSYGSGDGTKDSYAHTTYYGETNLYKGKPFL</sequence>
<dbReference type="GO" id="GO:0016020">
    <property type="term" value="C:membrane"/>
    <property type="evidence" value="ECO:0007669"/>
    <property type="project" value="TreeGrafter"/>
</dbReference>
<feature type="transmembrane region" description="Helical" evidence="2">
    <location>
        <begin position="169"/>
        <end position="189"/>
    </location>
</feature>
<dbReference type="AlphaFoldDB" id="A0A1A9ZSX6"/>
<keyword evidence="2" id="KW-1133">Transmembrane helix</keyword>
<feature type="region of interest" description="Disordered" evidence="1">
    <location>
        <begin position="1"/>
        <end position="33"/>
    </location>
</feature>
<name>A0A1A9ZSX6_GLOPL</name>
<organism evidence="3 4">
    <name type="scientific">Glossina pallidipes</name>
    <name type="common">Tsetse fly</name>
    <dbReference type="NCBI Taxonomy" id="7398"/>
    <lineage>
        <taxon>Eukaryota</taxon>
        <taxon>Metazoa</taxon>
        <taxon>Ecdysozoa</taxon>
        <taxon>Arthropoda</taxon>
        <taxon>Hexapoda</taxon>
        <taxon>Insecta</taxon>
        <taxon>Pterygota</taxon>
        <taxon>Neoptera</taxon>
        <taxon>Endopterygota</taxon>
        <taxon>Diptera</taxon>
        <taxon>Brachycera</taxon>
        <taxon>Muscomorpha</taxon>
        <taxon>Hippoboscoidea</taxon>
        <taxon>Glossinidae</taxon>
        <taxon>Glossina</taxon>
    </lineage>
</organism>
<dbReference type="Pfam" id="PF07898">
    <property type="entry name" value="DUF1676"/>
    <property type="match status" value="1"/>
</dbReference>
<reference evidence="3" key="2">
    <citation type="submission" date="2020-05" db="UniProtKB">
        <authorList>
            <consortium name="EnsemblMetazoa"/>
        </authorList>
    </citation>
    <scope>IDENTIFICATION</scope>
    <source>
        <strain evidence="3">IAEA</strain>
    </source>
</reference>
<evidence type="ECO:0000313" key="4">
    <source>
        <dbReference type="Proteomes" id="UP000092445"/>
    </source>
</evidence>
<dbReference type="PANTHER" id="PTHR21879:SF22">
    <property type="entry name" value="FI03362P-RELATED"/>
    <property type="match status" value="1"/>
</dbReference>
<dbReference type="EnsemblMetazoa" id="GPAI023945-RA">
    <property type="protein sequence ID" value="GPAI023945-PA"/>
    <property type="gene ID" value="GPAI023945"/>
</dbReference>
<accession>A0A1A9ZSX6</accession>